<dbReference type="Proteomes" id="UP000030121">
    <property type="component" value="Unassembled WGS sequence"/>
</dbReference>
<gene>
    <name evidence="1" type="ORF">Q764_13115</name>
</gene>
<dbReference type="EMBL" id="JRLW01000020">
    <property type="protein sequence ID" value="KGO87188.1"/>
    <property type="molecule type" value="Genomic_DNA"/>
</dbReference>
<evidence type="ECO:0000313" key="2">
    <source>
        <dbReference type="Proteomes" id="UP000030121"/>
    </source>
</evidence>
<evidence type="ECO:0008006" key="3">
    <source>
        <dbReference type="Google" id="ProtNLM"/>
    </source>
</evidence>
<dbReference type="RefSeq" id="WP_026981497.1">
    <property type="nucleotide sequence ID" value="NZ_JRLW01000020.1"/>
</dbReference>
<organism evidence="1 2">
    <name type="scientific">Flavobacterium suncheonense GH29-5 = DSM 17707</name>
    <dbReference type="NCBI Taxonomy" id="1121899"/>
    <lineage>
        <taxon>Bacteria</taxon>
        <taxon>Pseudomonadati</taxon>
        <taxon>Bacteroidota</taxon>
        <taxon>Flavobacteriia</taxon>
        <taxon>Flavobacteriales</taxon>
        <taxon>Flavobacteriaceae</taxon>
        <taxon>Flavobacterium</taxon>
    </lineage>
</organism>
<keyword evidence="2" id="KW-1185">Reference proteome</keyword>
<accession>A0A0A2M701</accession>
<sequence length="266" mass="31306">MDEAVKLPHIRLKPTIKQKINFHPSELDNTIVPEESKNWIKKYQKSNQLHDGSTILMFDDEIVYGFDFLYKNEKYIVQEVNPVTIFYSNAVMCHRLLVDARNKLIANSQRIKDLKKSNTQPSDFSDFFQVAVNMIINLQATIESFANRLIPEDYAFVDINGNSFEPSIIHKINTTLPELKGEKFKSKHGKQNNYLRQLIELRNEIVHLKPAGDPNSAYKEVYRRLINFKYLETLQAVRLFVDFYEKDLIEECPCQKEYFYKIEVIE</sequence>
<dbReference type="eggNOG" id="ENOG5032TT2">
    <property type="taxonomic scope" value="Bacteria"/>
</dbReference>
<evidence type="ECO:0000313" key="1">
    <source>
        <dbReference type="EMBL" id="KGO87188.1"/>
    </source>
</evidence>
<dbReference type="AlphaFoldDB" id="A0A0A2M701"/>
<reference evidence="1 2" key="1">
    <citation type="submission" date="2013-09" db="EMBL/GenBank/DDBJ databases">
        <authorList>
            <person name="Zeng Z."/>
            <person name="Chen C."/>
        </authorList>
    </citation>
    <scope>NUCLEOTIDE SEQUENCE [LARGE SCALE GENOMIC DNA]</scope>
    <source>
        <strain evidence="1 2">GH29-5</strain>
    </source>
</reference>
<protein>
    <recommendedName>
        <fullName evidence="3">Cthe-2314-like HEPN domain-containing protein</fullName>
    </recommendedName>
</protein>
<name>A0A0A2M701_9FLAO</name>
<comment type="caution">
    <text evidence="1">The sequence shown here is derived from an EMBL/GenBank/DDBJ whole genome shotgun (WGS) entry which is preliminary data.</text>
</comment>
<proteinExistence type="predicted"/>
<dbReference type="OrthoDB" id="788947at2"/>